<evidence type="ECO:0000256" key="1">
    <source>
        <dbReference type="SAM" id="Phobius"/>
    </source>
</evidence>
<name>A0ABY5RMP0_9HYPH</name>
<keyword evidence="1" id="KW-0472">Membrane</keyword>
<reference evidence="3" key="1">
    <citation type="submission" date="2022-08" db="EMBL/GenBank/DDBJ databases">
        <title>Microvirga terrae sp. nov., isolated from soil.</title>
        <authorList>
            <person name="Kim K.H."/>
            <person name="Seo Y.L."/>
            <person name="Kim J.M."/>
            <person name="Lee J.K."/>
            <person name="Han D.M."/>
            <person name="Jeon C.O."/>
        </authorList>
    </citation>
    <scope>NUCLEOTIDE SEQUENCE</scope>
    <source>
        <strain evidence="3">R24</strain>
    </source>
</reference>
<dbReference type="InterPro" id="IPR012495">
    <property type="entry name" value="TadE-like_dom"/>
</dbReference>
<proteinExistence type="predicted"/>
<accession>A0ABY5RMP0</accession>
<dbReference type="RefSeq" id="WP_173947982.1">
    <property type="nucleotide sequence ID" value="NZ_CP102845.1"/>
</dbReference>
<evidence type="ECO:0000313" key="4">
    <source>
        <dbReference type="Proteomes" id="UP001017257"/>
    </source>
</evidence>
<protein>
    <submittedName>
        <fullName evidence="3">Pilus assembly protein</fullName>
    </submittedName>
</protein>
<feature type="transmembrane region" description="Helical" evidence="1">
    <location>
        <begin position="20"/>
        <end position="44"/>
    </location>
</feature>
<dbReference type="Pfam" id="PF07811">
    <property type="entry name" value="TadE"/>
    <property type="match status" value="1"/>
</dbReference>
<keyword evidence="4" id="KW-1185">Reference proteome</keyword>
<organism evidence="3 4">
    <name type="scientific">Microvirga terrae</name>
    <dbReference type="NCBI Taxonomy" id="2740529"/>
    <lineage>
        <taxon>Bacteria</taxon>
        <taxon>Pseudomonadati</taxon>
        <taxon>Pseudomonadota</taxon>
        <taxon>Alphaproteobacteria</taxon>
        <taxon>Hyphomicrobiales</taxon>
        <taxon>Methylobacteriaceae</taxon>
        <taxon>Microvirga</taxon>
    </lineage>
</organism>
<keyword evidence="1" id="KW-1133">Transmembrane helix</keyword>
<feature type="domain" description="TadE-like" evidence="2">
    <location>
        <begin position="7"/>
        <end position="49"/>
    </location>
</feature>
<sequence>MLDDQRGATAIEFALIAPVFLALLIGIFHLSLLGLTVATLNFAVEKSARCQAISVGCPDGSTYYYAPNPAPVFTSDTTAACGTRVNATVTYQLNVLIYQAAIPLSASACFP</sequence>
<dbReference type="EMBL" id="CP102845">
    <property type="protein sequence ID" value="UVF18491.1"/>
    <property type="molecule type" value="Genomic_DNA"/>
</dbReference>
<evidence type="ECO:0000259" key="2">
    <source>
        <dbReference type="Pfam" id="PF07811"/>
    </source>
</evidence>
<evidence type="ECO:0000313" key="3">
    <source>
        <dbReference type="EMBL" id="UVF18491.1"/>
    </source>
</evidence>
<keyword evidence="1" id="KW-0812">Transmembrane</keyword>
<gene>
    <name evidence="3" type="ORF">HPT29_018650</name>
</gene>
<dbReference type="Proteomes" id="UP001017257">
    <property type="component" value="Chromosome"/>
</dbReference>